<sequence length="146" mass="16326">MDAAICDRRFPFRLNPPRQHDQSRTFVSNVPSSPVLLRAPLFPLHHATQKTDPSLIRSRIRQEFGPHPSPLRGLEDAVLQPRPRVENPRLTNVTAPRLLDPADAHNQSRSDGGREPWVFNPRSSAYHTRASSRGATTVGRLPSTSS</sequence>
<dbReference type="Proteomes" id="UP000001025">
    <property type="component" value="Chromosome"/>
</dbReference>
<evidence type="ECO:0000313" key="2">
    <source>
        <dbReference type="EMBL" id="CAD76454.1"/>
    </source>
</evidence>
<keyword evidence="3" id="KW-1185">Reference proteome</keyword>
<organism evidence="2 3">
    <name type="scientific">Rhodopirellula baltica (strain DSM 10527 / NCIMB 13988 / SH1)</name>
    <dbReference type="NCBI Taxonomy" id="243090"/>
    <lineage>
        <taxon>Bacteria</taxon>
        <taxon>Pseudomonadati</taxon>
        <taxon>Planctomycetota</taxon>
        <taxon>Planctomycetia</taxon>
        <taxon>Pirellulales</taxon>
        <taxon>Pirellulaceae</taxon>
        <taxon>Rhodopirellula</taxon>
    </lineage>
</organism>
<dbReference type="AlphaFoldDB" id="Q7UL25"/>
<feature type="compositionally biased region" description="Polar residues" evidence="1">
    <location>
        <begin position="121"/>
        <end position="135"/>
    </location>
</feature>
<feature type="compositionally biased region" description="Basic and acidic residues" evidence="1">
    <location>
        <begin position="100"/>
        <end position="114"/>
    </location>
</feature>
<dbReference type="EMBL" id="BX294150">
    <property type="protein sequence ID" value="CAD76454.1"/>
    <property type="molecule type" value="Genomic_DNA"/>
</dbReference>
<reference evidence="2 3" key="1">
    <citation type="journal article" date="2003" name="Proc. Natl. Acad. Sci. U.S.A.">
        <title>Complete genome sequence of the marine planctomycete Pirellula sp. strain 1.</title>
        <authorList>
            <person name="Gloeckner F.O."/>
            <person name="Kube M."/>
            <person name="Bauer M."/>
            <person name="Teeling H."/>
            <person name="Lombardot T."/>
            <person name="Ludwig W."/>
            <person name="Gade D."/>
            <person name="Beck A."/>
            <person name="Borzym K."/>
            <person name="Heitmann K."/>
            <person name="Rabus R."/>
            <person name="Schlesner H."/>
            <person name="Amann R."/>
            <person name="Reinhardt R."/>
        </authorList>
    </citation>
    <scope>NUCLEOTIDE SEQUENCE [LARGE SCALE GENOMIC DNA]</scope>
    <source>
        <strain evidence="3">DSM 10527 / NCIMB 13988 / SH1</strain>
    </source>
</reference>
<protein>
    <submittedName>
        <fullName evidence="2">Uncharacterized protein</fullName>
    </submittedName>
</protein>
<dbReference type="KEGG" id="rba:RB9786"/>
<accession>Q7UL25</accession>
<feature type="region of interest" description="Disordered" evidence="1">
    <location>
        <begin position="63"/>
        <end position="146"/>
    </location>
</feature>
<evidence type="ECO:0000256" key="1">
    <source>
        <dbReference type="SAM" id="MobiDB-lite"/>
    </source>
</evidence>
<gene>
    <name evidence="2" type="ordered locus">RB9786</name>
</gene>
<dbReference type="EnsemblBacteria" id="CAD76454">
    <property type="protein sequence ID" value="CAD76454"/>
    <property type="gene ID" value="RB9786"/>
</dbReference>
<proteinExistence type="predicted"/>
<dbReference type="HOGENOM" id="CLU_116718_0_0_0"/>
<dbReference type="STRING" id="243090.RB9786"/>
<dbReference type="InParanoid" id="Q7UL25"/>
<evidence type="ECO:0000313" key="3">
    <source>
        <dbReference type="Proteomes" id="UP000001025"/>
    </source>
</evidence>
<name>Q7UL25_RHOBA</name>